<evidence type="ECO:0000256" key="1">
    <source>
        <dbReference type="SAM" id="MobiDB-lite"/>
    </source>
</evidence>
<gene>
    <name evidence="2" type="ORF">QQS21_009483</name>
</gene>
<comment type="caution">
    <text evidence="2">The sequence shown here is derived from an EMBL/GenBank/DDBJ whole genome shotgun (WGS) entry which is preliminary data.</text>
</comment>
<feature type="region of interest" description="Disordered" evidence="1">
    <location>
        <begin position="1"/>
        <end position="29"/>
    </location>
</feature>
<evidence type="ECO:0008006" key="4">
    <source>
        <dbReference type="Google" id="ProtNLM"/>
    </source>
</evidence>
<name>A0AAJ0FXR4_9HYPO</name>
<dbReference type="Proteomes" id="UP001251528">
    <property type="component" value="Unassembled WGS sequence"/>
</dbReference>
<evidence type="ECO:0000313" key="3">
    <source>
        <dbReference type="Proteomes" id="UP001251528"/>
    </source>
</evidence>
<protein>
    <recommendedName>
        <fullName evidence="4">Ankyrin 2,3/unc44</fullName>
    </recommendedName>
</protein>
<evidence type="ECO:0000313" key="2">
    <source>
        <dbReference type="EMBL" id="KAK2592815.1"/>
    </source>
</evidence>
<accession>A0AAJ0FXR4</accession>
<feature type="compositionally biased region" description="Low complexity" evidence="1">
    <location>
        <begin position="598"/>
        <end position="613"/>
    </location>
</feature>
<sequence>MSRPSEPTSLPEGQAPAPPSSQHEASSLSVMSLLSAKSLPLHECQRPTLFPEGQEPAPTVPVRELLSFNEDELVKFVNACRLSRESFDMSRMEDPHVLSRDQRRELAEKLSAAMVKAGPLNANEVSRRLEILADRPVRSPTPLASPVRSPTLTPSPDNSGYEKFCHDELVRQGGRPVMSFERLQHSSKDAQASQGKLEPWLREPESHLRDGDVPPIFSKQLYDWQSFQQKWQWDNRGKYAGEEGFTTYVESDKRMSSYWGDERWVSQPGFEEVMRSIWEEHEPRYLELSGREGFAAYNVAVKSRLASHKFTQSFQLTEDPCHQDSWTTWVEYLGYVYWWLDFSTTKQRAQEPEFQKAWDELWRFRRSLVQAALRPIPSGENVTLSDQLDTAHDQIGKFLASTKSYRELMADIRRFGLRAQWVLEQLPLMDTAPSAEEKATRSSLDANSGKKRKAGRDDDASPHRLSKKKEQEASQSSSALDPGPGTANESDLTVPGKTAATLVTASSNPRRSRRLKNTTTAAAAAARGAPSAQRQPKGALPRRLSKKKEQEASQSSSALDPGPGTANESDLTMPGKTAATLVTASSNHRRSRRLKNTAAAAAAARAAPSSQRQPEGRGVLKTHTKKR</sequence>
<dbReference type="AlphaFoldDB" id="A0AAJ0FXR4"/>
<feature type="compositionally biased region" description="Basic and acidic residues" evidence="1">
    <location>
        <begin position="455"/>
        <end position="472"/>
    </location>
</feature>
<proteinExistence type="predicted"/>
<feature type="region of interest" description="Disordered" evidence="1">
    <location>
        <begin position="137"/>
        <end position="161"/>
    </location>
</feature>
<feature type="region of interest" description="Disordered" evidence="1">
    <location>
        <begin position="432"/>
        <end position="627"/>
    </location>
</feature>
<organism evidence="2 3">
    <name type="scientific">Conoideocrella luteorostrata</name>
    <dbReference type="NCBI Taxonomy" id="1105319"/>
    <lineage>
        <taxon>Eukaryota</taxon>
        <taxon>Fungi</taxon>
        <taxon>Dikarya</taxon>
        <taxon>Ascomycota</taxon>
        <taxon>Pezizomycotina</taxon>
        <taxon>Sordariomycetes</taxon>
        <taxon>Hypocreomycetidae</taxon>
        <taxon>Hypocreales</taxon>
        <taxon>Clavicipitaceae</taxon>
        <taxon>Conoideocrella</taxon>
    </lineage>
</organism>
<keyword evidence="3" id="KW-1185">Reference proteome</keyword>
<feature type="compositionally biased region" description="Polar residues" evidence="1">
    <location>
        <begin position="148"/>
        <end position="158"/>
    </location>
</feature>
<dbReference type="EMBL" id="JASWJB010000244">
    <property type="protein sequence ID" value="KAK2592815.1"/>
    <property type="molecule type" value="Genomic_DNA"/>
</dbReference>
<reference evidence="2" key="1">
    <citation type="submission" date="2023-06" db="EMBL/GenBank/DDBJ databases">
        <title>Conoideocrella luteorostrata (Hypocreales: Clavicipitaceae), a potential biocontrol fungus for elongate hemlock scale in United States Christmas tree production areas.</title>
        <authorList>
            <person name="Barrett H."/>
            <person name="Lovett B."/>
            <person name="Macias A.M."/>
            <person name="Stajich J.E."/>
            <person name="Kasson M.T."/>
        </authorList>
    </citation>
    <scope>NUCLEOTIDE SEQUENCE</scope>
    <source>
        <strain evidence="2">ARSEF 14590</strain>
    </source>
</reference>